<dbReference type="AlphaFoldDB" id="A0A3M7T3S0"/>
<proteinExistence type="predicted"/>
<dbReference type="EMBL" id="REGN01000353">
    <property type="protein sequence ID" value="RNA42539.1"/>
    <property type="molecule type" value="Genomic_DNA"/>
</dbReference>
<protein>
    <submittedName>
        <fullName evidence="1">Uncharacterized protein</fullName>
    </submittedName>
</protein>
<comment type="caution">
    <text evidence="1">The sequence shown here is derived from an EMBL/GenBank/DDBJ whole genome shotgun (WGS) entry which is preliminary data.</text>
</comment>
<gene>
    <name evidence="1" type="ORF">BpHYR1_000971</name>
</gene>
<evidence type="ECO:0000313" key="1">
    <source>
        <dbReference type="EMBL" id="RNA42539.1"/>
    </source>
</evidence>
<name>A0A3M7T3S0_BRAPC</name>
<accession>A0A3M7T3S0</accession>
<evidence type="ECO:0000313" key="2">
    <source>
        <dbReference type="Proteomes" id="UP000276133"/>
    </source>
</evidence>
<keyword evidence="2" id="KW-1185">Reference proteome</keyword>
<dbReference type="Proteomes" id="UP000276133">
    <property type="component" value="Unassembled WGS sequence"/>
</dbReference>
<organism evidence="1 2">
    <name type="scientific">Brachionus plicatilis</name>
    <name type="common">Marine rotifer</name>
    <name type="synonym">Brachionus muelleri</name>
    <dbReference type="NCBI Taxonomy" id="10195"/>
    <lineage>
        <taxon>Eukaryota</taxon>
        <taxon>Metazoa</taxon>
        <taxon>Spiralia</taxon>
        <taxon>Gnathifera</taxon>
        <taxon>Rotifera</taxon>
        <taxon>Eurotatoria</taxon>
        <taxon>Monogononta</taxon>
        <taxon>Pseudotrocha</taxon>
        <taxon>Ploima</taxon>
        <taxon>Brachionidae</taxon>
        <taxon>Brachionus</taxon>
    </lineage>
</organism>
<reference evidence="1 2" key="1">
    <citation type="journal article" date="2018" name="Sci. Rep.">
        <title>Genomic signatures of local adaptation to the degree of environmental predictability in rotifers.</title>
        <authorList>
            <person name="Franch-Gras L."/>
            <person name="Hahn C."/>
            <person name="Garcia-Roger E.M."/>
            <person name="Carmona M.J."/>
            <person name="Serra M."/>
            <person name="Gomez A."/>
        </authorList>
    </citation>
    <scope>NUCLEOTIDE SEQUENCE [LARGE SCALE GENOMIC DNA]</scope>
    <source>
        <strain evidence="1">HYR1</strain>
    </source>
</reference>
<sequence>MNLNDMNLFSFCKIIYSLIEEPKQVTRVVLVFETKMSTFQKSKNYSLRIFHERSRTVIKSKKKFFQIYGVNVIYVFYGVNAHENNHVFFDVLFDVSCFSSKRLNEIKSSNRASLEQTLFTMNEKPELLNTNVSKLNSENEAIKKLIIGGETASSFFTPGTKIKVERTYINNKPFTNRLRSEIIKRFVNDKGQTLGFVEAT</sequence>